<keyword evidence="3" id="KW-1185">Reference proteome</keyword>
<dbReference type="GeneID" id="38782023"/>
<evidence type="ECO:0000313" key="2">
    <source>
        <dbReference type="EMBL" id="GBE85106.1"/>
    </source>
</evidence>
<feature type="transmembrane region" description="Helical" evidence="1">
    <location>
        <begin position="100"/>
        <end position="123"/>
    </location>
</feature>
<protein>
    <submittedName>
        <fullName evidence="2">Uncharacterized protein</fullName>
    </submittedName>
</protein>
<dbReference type="RefSeq" id="XP_027616019.1">
    <property type="nucleotide sequence ID" value="XM_027760218.1"/>
</dbReference>
<accession>A0A401GSB4</accession>
<dbReference type="OrthoDB" id="3357408at2759"/>
<reference evidence="2 3" key="1">
    <citation type="journal article" date="2018" name="Sci. Rep.">
        <title>Genome sequence of the cauliflower mushroom Sparassis crispa (Hanabiratake) and its association with beneficial usage.</title>
        <authorList>
            <person name="Kiyama R."/>
            <person name="Furutani Y."/>
            <person name="Kawaguchi K."/>
            <person name="Nakanishi T."/>
        </authorList>
    </citation>
    <scope>NUCLEOTIDE SEQUENCE [LARGE SCALE GENOMIC DNA]</scope>
</reference>
<feature type="transmembrane region" description="Helical" evidence="1">
    <location>
        <begin position="173"/>
        <end position="194"/>
    </location>
</feature>
<feature type="transmembrane region" description="Helical" evidence="1">
    <location>
        <begin position="58"/>
        <end position="80"/>
    </location>
</feature>
<dbReference type="EMBL" id="BFAD01000007">
    <property type="protein sequence ID" value="GBE85106.1"/>
    <property type="molecule type" value="Genomic_DNA"/>
</dbReference>
<name>A0A401GSB4_9APHY</name>
<keyword evidence="1" id="KW-0472">Membrane</keyword>
<sequence>MGFIVLPDQPGGPSAFFSDVSIPANVAKVGLHTVNSIVGDGVVVWRCYLIWTREWRMCIIPILLVIASATCGFAQTVFFARGTDLHSAFSPELKIWNGALFSLSLVTNVIVTCLIAVRAWYMLNLSGGTSSFRYWRVLVMVIESGMIYSVALICEISLYFLNLNAFYIVYDPIGQLTGITPTLILVLAGLEMTTNDVHSRMTKRTLTKPHFRPGVSDTDTSEPTQTVPLDRVDLRMASSNSTFRGKYTNLRPDENVDADLNLNVKPPAAPLDGV</sequence>
<evidence type="ECO:0000313" key="3">
    <source>
        <dbReference type="Proteomes" id="UP000287166"/>
    </source>
</evidence>
<gene>
    <name evidence="2" type="ORF">SCP_0702920</name>
</gene>
<organism evidence="2 3">
    <name type="scientific">Sparassis crispa</name>
    <dbReference type="NCBI Taxonomy" id="139825"/>
    <lineage>
        <taxon>Eukaryota</taxon>
        <taxon>Fungi</taxon>
        <taxon>Dikarya</taxon>
        <taxon>Basidiomycota</taxon>
        <taxon>Agaricomycotina</taxon>
        <taxon>Agaricomycetes</taxon>
        <taxon>Polyporales</taxon>
        <taxon>Sparassidaceae</taxon>
        <taxon>Sparassis</taxon>
    </lineage>
</organism>
<keyword evidence="1" id="KW-0812">Transmembrane</keyword>
<proteinExistence type="predicted"/>
<keyword evidence="1" id="KW-1133">Transmembrane helix</keyword>
<dbReference type="Proteomes" id="UP000287166">
    <property type="component" value="Unassembled WGS sequence"/>
</dbReference>
<dbReference type="InParanoid" id="A0A401GSB4"/>
<feature type="transmembrane region" description="Helical" evidence="1">
    <location>
        <begin position="135"/>
        <end position="161"/>
    </location>
</feature>
<dbReference type="AlphaFoldDB" id="A0A401GSB4"/>
<comment type="caution">
    <text evidence="2">The sequence shown here is derived from an EMBL/GenBank/DDBJ whole genome shotgun (WGS) entry which is preliminary data.</text>
</comment>
<evidence type="ECO:0000256" key="1">
    <source>
        <dbReference type="SAM" id="Phobius"/>
    </source>
</evidence>